<keyword evidence="1" id="KW-0175">Coiled coil</keyword>
<protein>
    <submittedName>
        <fullName evidence="3">Uncharacterized protein</fullName>
    </submittedName>
</protein>
<dbReference type="EMBL" id="PPTA01000004">
    <property type="protein sequence ID" value="TFB04383.1"/>
    <property type="molecule type" value="Genomic_DNA"/>
</dbReference>
<feature type="compositionally biased region" description="Basic residues" evidence="2">
    <location>
        <begin position="473"/>
        <end position="482"/>
    </location>
</feature>
<dbReference type="Gene3D" id="1.10.287.1490">
    <property type="match status" value="1"/>
</dbReference>
<feature type="compositionally biased region" description="Polar residues" evidence="2">
    <location>
        <begin position="392"/>
        <end position="402"/>
    </location>
</feature>
<organism evidence="3 4">
    <name type="scientific">Trichoderma ghanense</name>
    <dbReference type="NCBI Taxonomy" id="65468"/>
    <lineage>
        <taxon>Eukaryota</taxon>
        <taxon>Fungi</taxon>
        <taxon>Dikarya</taxon>
        <taxon>Ascomycota</taxon>
        <taxon>Pezizomycotina</taxon>
        <taxon>Sordariomycetes</taxon>
        <taxon>Hypocreomycetidae</taxon>
        <taxon>Hypocreales</taxon>
        <taxon>Hypocreaceae</taxon>
        <taxon>Trichoderma</taxon>
    </lineage>
</organism>
<reference evidence="3 4" key="1">
    <citation type="submission" date="2018-01" db="EMBL/GenBank/DDBJ databases">
        <title>Genome characterization of the sugarcane-associated fungus Trichoderma ghanense CCMA-1212 and their application in lignocelulose bioconversion.</title>
        <authorList>
            <person name="Steindorff A.S."/>
            <person name="Mendes T.D."/>
            <person name="Vilela E.S.D."/>
            <person name="Rodrigues D.S."/>
            <person name="Formighieri E.F."/>
            <person name="Melo I.S."/>
            <person name="Favaro L.C.L."/>
        </authorList>
    </citation>
    <scope>NUCLEOTIDE SEQUENCE [LARGE SCALE GENOMIC DNA]</scope>
    <source>
        <strain evidence="3 4">CCMA-1212</strain>
    </source>
</reference>
<feature type="compositionally biased region" description="Polar residues" evidence="2">
    <location>
        <begin position="442"/>
        <end position="451"/>
    </location>
</feature>
<dbReference type="Proteomes" id="UP001642720">
    <property type="component" value="Unassembled WGS sequence"/>
</dbReference>
<accession>A0ABY2H833</accession>
<feature type="region of interest" description="Disordered" evidence="2">
    <location>
        <begin position="94"/>
        <end position="128"/>
    </location>
</feature>
<evidence type="ECO:0000313" key="3">
    <source>
        <dbReference type="EMBL" id="TFB04383.1"/>
    </source>
</evidence>
<comment type="caution">
    <text evidence="3">The sequence shown here is derived from an EMBL/GenBank/DDBJ whole genome shotgun (WGS) entry which is preliminary data.</text>
</comment>
<gene>
    <name evidence="3" type="ORF">CCMA1212_003538</name>
</gene>
<evidence type="ECO:0000256" key="2">
    <source>
        <dbReference type="SAM" id="MobiDB-lite"/>
    </source>
</evidence>
<feature type="coiled-coil region" evidence="1">
    <location>
        <begin position="228"/>
        <end position="311"/>
    </location>
</feature>
<evidence type="ECO:0000256" key="1">
    <source>
        <dbReference type="SAM" id="Coils"/>
    </source>
</evidence>
<dbReference type="GeneID" id="300575333"/>
<proteinExistence type="predicted"/>
<name>A0ABY2H833_9HYPO</name>
<feature type="region of interest" description="Disordered" evidence="2">
    <location>
        <begin position="386"/>
        <end position="482"/>
    </location>
</feature>
<keyword evidence="4" id="KW-1185">Reference proteome</keyword>
<dbReference type="RefSeq" id="XP_073560584.1">
    <property type="nucleotide sequence ID" value="XM_073700883.1"/>
</dbReference>
<sequence>MDLVAVRCAKCDSTLGTLVNLWTQIGKKYITPVAYVEDKAEADKIAATGAVRTGDAGTLVEGCGQIIFRITSIILKPATDLRRKAEPKIQRILQLRRQPAATQPKPSPLNGKAPPPPPPPHNDEMPPSRASFDIIQIQADLEAQQDEIQRIGAAGFQVMSAFDSTVARFEKQMRQLSESVANVRREGEGQQADIKSLKTQMSDAKWSSDGDAVVARLDQQLQTTDRVVTELRQIIKKSQTETNHLRNELSAAQKEVAEVKRANARLEKDADEAKQAAQEGVATSKMYASEVASLRREITQLRSELAQQRDMRHPSVDEDPSISSHQLDILASNISKIGNRASQVESLQMEFDLFRTRIQRLEARVASSSTPNPSRKDIRPFSAEYDSVSAAEGSQSHYGSTTRQKRPPMTREDSHLVNSTPPKRVAISSDYPALGTAGYVGTSEQQQSSPGSMALVETPVKRRTTAASANKSTARRGRRAKA</sequence>
<evidence type="ECO:0000313" key="4">
    <source>
        <dbReference type="Proteomes" id="UP001642720"/>
    </source>
</evidence>